<keyword evidence="1" id="KW-0547">Nucleotide-binding</keyword>
<organism evidence="3 4">
    <name type="scientific">Stigmatella aurantiaca (strain DW4/3-1)</name>
    <dbReference type="NCBI Taxonomy" id="378806"/>
    <lineage>
        <taxon>Bacteria</taxon>
        <taxon>Pseudomonadati</taxon>
        <taxon>Myxococcota</taxon>
        <taxon>Myxococcia</taxon>
        <taxon>Myxococcales</taxon>
        <taxon>Cystobacterineae</taxon>
        <taxon>Archangiaceae</taxon>
        <taxon>Stigmatella</taxon>
    </lineage>
</organism>
<keyword evidence="4" id="KW-1185">Reference proteome</keyword>
<reference evidence="3 4" key="1">
    <citation type="journal article" date="2011" name="Mol. Biol. Evol.">
        <title>Comparative genomic analysis of fruiting body formation in Myxococcales.</title>
        <authorList>
            <person name="Huntley S."/>
            <person name="Hamann N."/>
            <person name="Wegener-Feldbrugge S."/>
            <person name="Treuner-Lange A."/>
            <person name="Kube M."/>
            <person name="Reinhardt R."/>
            <person name="Klages S."/>
            <person name="Muller R."/>
            <person name="Ronning C.M."/>
            <person name="Nierman W.C."/>
            <person name="Sogaard-Andersen L."/>
        </authorList>
    </citation>
    <scope>NUCLEOTIDE SEQUENCE [LARGE SCALE GENOMIC DNA]</scope>
    <source>
        <strain evidence="3 4">DW4/3-1</strain>
    </source>
</reference>
<evidence type="ECO:0000256" key="1">
    <source>
        <dbReference type="PROSITE-ProRule" id="PRU00409"/>
    </source>
</evidence>
<dbReference type="SUPFAM" id="SSF56059">
    <property type="entry name" value="Glutathione synthetase ATP-binding domain-like"/>
    <property type="match status" value="1"/>
</dbReference>
<dbReference type="Gene3D" id="3.30.470.20">
    <property type="entry name" value="ATP-grasp fold, B domain"/>
    <property type="match status" value="1"/>
</dbReference>
<name>E3FTD1_STIAD</name>
<sequence length="321" mass="36340">MSAGIIGLWMYQNDGGDEIQARLKSRLEQRGYTVVNGFDMRQCYSLNGSIHTEDGFNLSELDVLYHMNADEQNSFQNDILRLLELSGVGVVNDWASFSACKDKPTANLLLHKHGINVPPSLLLSNEVTFSQLQARLAGWKGIVFKPRRNHGGKGIMKFDDVETLWDFILATRDFMDSYYLEKFIEFGLHDYRVEIFDGQVVGGYSRQRTHRFKTNITQGGKMLPVVPTEEQKRLAQAASRAMGVTTTIVDMICSETDGKLYVLEVNPIMGIFVEAGMRARMPGLKPAPEYSNDEQKLTLIADHLDARCREIREKRRTGAKH</sequence>
<dbReference type="eggNOG" id="COG0189">
    <property type="taxonomic scope" value="Bacteria"/>
</dbReference>
<evidence type="ECO:0000313" key="4">
    <source>
        <dbReference type="Proteomes" id="UP000001351"/>
    </source>
</evidence>
<dbReference type="Gene3D" id="3.40.50.20">
    <property type="match status" value="1"/>
</dbReference>
<dbReference type="GO" id="GO:0018169">
    <property type="term" value="F:ribosomal S6-glutamic acid ligase activity"/>
    <property type="evidence" value="ECO:0007669"/>
    <property type="project" value="TreeGrafter"/>
</dbReference>
<accession>E3FTD1</accession>
<evidence type="ECO:0000313" key="3">
    <source>
        <dbReference type="EMBL" id="ADO68345.1"/>
    </source>
</evidence>
<dbReference type="OrthoDB" id="5345934at2"/>
<dbReference type="AlphaFoldDB" id="E3FTD1"/>
<feature type="domain" description="ATP-grasp" evidence="2">
    <location>
        <begin position="107"/>
        <end position="301"/>
    </location>
</feature>
<dbReference type="GO" id="GO:0009432">
    <property type="term" value="P:SOS response"/>
    <property type="evidence" value="ECO:0007669"/>
    <property type="project" value="TreeGrafter"/>
</dbReference>
<dbReference type="HOGENOM" id="CLU_865765_0_0_7"/>
<protein>
    <recommendedName>
        <fullName evidence="2">ATP-grasp domain-containing protein</fullName>
    </recommendedName>
</protein>
<dbReference type="Pfam" id="PF08443">
    <property type="entry name" value="RimK"/>
    <property type="match status" value="1"/>
</dbReference>
<proteinExistence type="predicted"/>
<keyword evidence="1" id="KW-0067">ATP-binding</keyword>
<dbReference type="KEGG" id="sur:STAUR_0541"/>
<dbReference type="STRING" id="378806.STAUR_0541"/>
<dbReference type="EMBL" id="CP002271">
    <property type="protein sequence ID" value="ADO68345.1"/>
    <property type="molecule type" value="Genomic_DNA"/>
</dbReference>
<dbReference type="InterPro" id="IPR013651">
    <property type="entry name" value="ATP-grasp_RimK-type"/>
</dbReference>
<dbReference type="RefSeq" id="WP_013374209.1">
    <property type="nucleotide sequence ID" value="NC_014623.1"/>
</dbReference>
<dbReference type="GO" id="GO:0046872">
    <property type="term" value="F:metal ion binding"/>
    <property type="evidence" value="ECO:0007669"/>
    <property type="project" value="InterPro"/>
</dbReference>
<dbReference type="PANTHER" id="PTHR21621:SF0">
    <property type="entry name" value="BETA-CITRYLGLUTAMATE SYNTHASE B-RELATED"/>
    <property type="match status" value="1"/>
</dbReference>
<dbReference type="Proteomes" id="UP000001351">
    <property type="component" value="Chromosome"/>
</dbReference>
<dbReference type="GO" id="GO:0005524">
    <property type="term" value="F:ATP binding"/>
    <property type="evidence" value="ECO:0007669"/>
    <property type="project" value="UniProtKB-UniRule"/>
</dbReference>
<dbReference type="InterPro" id="IPR011761">
    <property type="entry name" value="ATP-grasp"/>
</dbReference>
<dbReference type="PROSITE" id="PS50975">
    <property type="entry name" value="ATP_GRASP"/>
    <property type="match status" value="1"/>
</dbReference>
<evidence type="ECO:0000259" key="2">
    <source>
        <dbReference type="PROSITE" id="PS50975"/>
    </source>
</evidence>
<dbReference type="PANTHER" id="PTHR21621">
    <property type="entry name" value="RIBOSOMAL PROTEIN S6 MODIFICATION PROTEIN"/>
    <property type="match status" value="1"/>
</dbReference>
<gene>
    <name evidence="3" type="ordered locus">STAUR_0541</name>
</gene>
<dbReference type="GO" id="GO:0005737">
    <property type="term" value="C:cytoplasm"/>
    <property type="evidence" value="ECO:0007669"/>
    <property type="project" value="TreeGrafter"/>
</dbReference>